<dbReference type="SUPFAM" id="SSF52777">
    <property type="entry name" value="CoA-dependent acyltransferases"/>
    <property type="match status" value="8"/>
</dbReference>
<dbReference type="KEGG" id="lem:LEN_4037"/>
<dbReference type="SUPFAM" id="SSF56801">
    <property type="entry name" value="Acetyl-CoA synthetase-like"/>
    <property type="match status" value="4"/>
</dbReference>
<feature type="domain" description="Carrier" evidence="6">
    <location>
        <begin position="4213"/>
        <end position="4289"/>
    </location>
</feature>
<dbReference type="InterPro" id="IPR000873">
    <property type="entry name" value="AMP-dep_synth/lig_dom"/>
</dbReference>
<feature type="region of interest" description="Disordered" evidence="5">
    <location>
        <begin position="3442"/>
        <end position="3465"/>
    </location>
</feature>
<evidence type="ECO:0000256" key="5">
    <source>
        <dbReference type="SAM" id="MobiDB-lite"/>
    </source>
</evidence>
<dbReference type="FunFam" id="3.30.559.10:FF:000012">
    <property type="entry name" value="Non-ribosomal peptide synthetase"/>
    <property type="match status" value="2"/>
</dbReference>
<dbReference type="Gene3D" id="3.40.50.980">
    <property type="match status" value="8"/>
</dbReference>
<dbReference type="InterPro" id="IPR001242">
    <property type="entry name" value="Condensation_dom"/>
</dbReference>
<keyword evidence="3" id="KW-0596">Phosphopantetheine</keyword>
<dbReference type="PROSITE" id="PS00455">
    <property type="entry name" value="AMP_BINDING"/>
    <property type="match status" value="4"/>
</dbReference>
<dbReference type="GO" id="GO:0031177">
    <property type="term" value="F:phosphopantetheine binding"/>
    <property type="evidence" value="ECO:0007669"/>
    <property type="project" value="InterPro"/>
</dbReference>
<dbReference type="GO" id="GO:0005829">
    <property type="term" value="C:cytosol"/>
    <property type="evidence" value="ECO:0007669"/>
    <property type="project" value="TreeGrafter"/>
</dbReference>
<dbReference type="SUPFAM" id="SSF47336">
    <property type="entry name" value="ACP-like"/>
    <property type="match status" value="4"/>
</dbReference>
<feature type="domain" description="Carrier" evidence="6">
    <location>
        <begin position="1028"/>
        <end position="1103"/>
    </location>
</feature>
<dbReference type="InterPro" id="IPR010071">
    <property type="entry name" value="AA_adenyl_dom"/>
</dbReference>
<reference evidence="7 8" key="1">
    <citation type="journal article" date="2017" name="DNA Res.">
        <title>Complete genome sequence and expression profile of the commercial lytic enzyme producer Lysobacter enzymogenes M497-1.</title>
        <authorList>
            <person name="Takami H."/>
            <person name="Toyoda A."/>
            <person name="Uchiyama I."/>
            <person name="Itoh T."/>
            <person name="Takaki Y."/>
            <person name="Arai W."/>
            <person name="Nishi S."/>
            <person name="Kawai M."/>
            <person name="Shinya K."/>
            <person name="Ikeda H."/>
        </authorList>
    </citation>
    <scope>NUCLEOTIDE SEQUENCE [LARGE SCALE GENOMIC DNA]</scope>
    <source>
        <strain evidence="7 8">M497-1</strain>
    </source>
</reference>
<evidence type="ECO:0000256" key="2">
    <source>
        <dbReference type="ARBA" id="ARBA00006432"/>
    </source>
</evidence>
<dbReference type="FunFam" id="3.30.300.30:FF:000010">
    <property type="entry name" value="Enterobactin synthetase component F"/>
    <property type="match status" value="2"/>
</dbReference>
<dbReference type="NCBIfam" id="NF003417">
    <property type="entry name" value="PRK04813.1"/>
    <property type="match status" value="4"/>
</dbReference>
<dbReference type="FunFam" id="3.30.300.30:FF:000015">
    <property type="entry name" value="Nonribosomal peptide synthase SidD"/>
    <property type="match status" value="2"/>
</dbReference>
<proteinExistence type="inferred from homology"/>
<keyword evidence="4" id="KW-0597">Phosphoprotein</keyword>
<comment type="similarity">
    <text evidence="2">Belongs to the ATP-dependent AMP-binding enzyme family.</text>
</comment>
<dbReference type="RefSeq" id="WP_096380168.1">
    <property type="nucleotide sequence ID" value="NZ_AP014940.1"/>
</dbReference>
<dbReference type="InterPro" id="IPR020806">
    <property type="entry name" value="PKS_PP-bd"/>
</dbReference>
<dbReference type="Gene3D" id="1.10.10.1830">
    <property type="entry name" value="Non-ribosomal peptide synthase, adenylation domain"/>
    <property type="match status" value="1"/>
</dbReference>
<dbReference type="SMART" id="SM00823">
    <property type="entry name" value="PKS_PP"/>
    <property type="match status" value="4"/>
</dbReference>
<evidence type="ECO:0000313" key="8">
    <source>
        <dbReference type="Proteomes" id="UP000218824"/>
    </source>
</evidence>
<dbReference type="FunFam" id="3.40.50.980:FF:000001">
    <property type="entry name" value="Non-ribosomal peptide synthetase"/>
    <property type="match status" value="4"/>
</dbReference>
<dbReference type="Pfam" id="PF00550">
    <property type="entry name" value="PP-binding"/>
    <property type="match status" value="4"/>
</dbReference>
<dbReference type="InterPro" id="IPR036736">
    <property type="entry name" value="ACP-like_sf"/>
</dbReference>
<organism evidence="7 8">
    <name type="scientific">Lysobacter enzymogenes</name>
    <dbReference type="NCBI Taxonomy" id="69"/>
    <lineage>
        <taxon>Bacteria</taxon>
        <taxon>Pseudomonadati</taxon>
        <taxon>Pseudomonadota</taxon>
        <taxon>Gammaproteobacteria</taxon>
        <taxon>Lysobacterales</taxon>
        <taxon>Lysobacteraceae</taxon>
        <taxon>Lysobacter</taxon>
    </lineage>
</organism>
<dbReference type="InterPro" id="IPR029058">
    <property type="entry name" value="AB_hydrolase_fold"/>
</dbReference>
<dbReference type="CDD" id="cd05930">
    <property type="entry name" value="A_NRPS"/>
    <property type="match status" value="4"/>
</dbReference>
<dbReference type="GO" id="GO:0003824">
    <property type="term" value="F:catalytic activity"/>
    <property type="evidence" value="ECO:0007669"/>
    <property type="project" value="InterPro"/>
</dbReference>
<dbReference type="Pfam" id="PF00501">
    <property type="entry name" value="AMP-binding"/>
    <property type="match status" value="4"/>
</dbReference>
<dbReference type="InterPro" id="IPR023213">
    <property type="entry name" value="CAT-like_dom_sf"/>
</dbReference>
<dbReference type="NCBIfam" id="TIGR01733">
    <property type="entry name" value="AA-adenyl-dom"/>
    <property type="match status" value="4"/>
</dbReference>
<evidence type="ECO:0000256" key="3">
    <source>
        <dbReference type="ARBA" id="ARBA00022450"/>
    </source>
</evidence>
<dbReference type="GO" id="GO:0043041">
    <property type="term" value="P:amino acid activation for nonribosomal peptide biosynthetic process"/>
    <property type="evidence" value="ECO:0007669"/>
    <property type="project" value="TreeGrafter"/>
</dbReference>
<evidence type="ECO:0000313" key="7">
    <source>
        <dbReference type="EMBL" id="BAV99524.1"/>
    </source>
</evidence>
<dbReference type="PROSITE" id="PS00012">
    <property type="entry name" value="PHOSPHOPANTETHEINE"/>
    <property type="match status" value="2"/>
</dbReference>
<dbReference type="CDD" id="cd19531">
    <property type="entry name" value="LCL_NRPS-like"/>
    <property type="match status" value="4"/>
</dbReference>
<dbReference type="Pfam" id="PF00668">
    <property type="entry name" value="Condensation"/>
    <property type="match status" value="4"/>
</dbReference>
<evidence type="ECO:0000256" key="1">
    <source>
        <dbReference type="ARBA" id="ARBA00001957"/>
    </source>
</evidence>
<dbReference type="Pfam" id="PF18563">
    <property type="entry name" value="TubC_N"/>
    <property type="match status" value="1"/>
</dbReference>
<gene>
    <name evidence="7" type="ORF">LEN_4037</name>
</gene>
<dbReference type="FunFam" id="3.40.50.12780:FF:000012">
    <property type="entry name" value="Non-ribosomal peptide synthetase"/>
    <property type="match status" value="2"/>
</dbReference>
<dbReference type="InterPro" id="IPR041464">
    <property type="entry name" value="TubC_N"/>
</dbReference>
<sequence length="4311" mass="471828">MDAAGIVKAALDAGVVLYLDKGQLAFKAKPGQFTAELRERVREHRDAVVAHLAARSRPSGAIAPLALDRYPLSHTQRRLHFLTQLEDGSSHYNLRVGLALDGALDHDALMAALNALVERHAILRTTYVAQGSDVEQQVNPAAPVALERVDLSGLAQQAQDEALQALMAHEARREFDLTADSVMAGRLVTLSPTRHAVLLTIHHLATDGTSMTILTREFMALYDAFRQGQPNPLPALPFQYGDYAAWQQGALGEAVLGEQVGYWREALTGVPVVHGLPLDKPRPPQPDYVGAVHRQRLDGELLVGLTELAQRHGCTMFLVVKALFSVLLGKYAGSRDVVIGVPAAGRNQPGTAALVGFFANTLVFRHQLAWEQDFASLLEAHKAQAASVFRHQDVPFELLVETLQVERNLSHHPLIQVFLAFQNYEQESLVLDGLRVEPLAANTHNIRFDLELMVQSRGGALELQWGFATALFDRATVERLARGFQTLARAAVADSRRALSSLSAMSDADREQLAAWNATDRDYGDLPLPAQIAEQARRTPEAIAVDDGERRLDYRSLLARADAIAQVLRAKGVGRGSLVGVYLPRTVDMVVGLLGIHRAGAAYVPLDPSYPAARLAYIVEDSGLQLVVTERGLRAEFAALSATVEPVLLGEISEIDAALPDAAIGGADLAYVIYTSGSTGRPKGVMVEHRQLSNFRASMQECLGLDRGVWLAVTAYSFDISILELLCPLAQGFTVIIGDHQRHAEPGHSFAALMARYDVTHLQCTPSLLRMYMELPEFCDALAGLQLLMVGGEACPAPLVERLEQNTQARLINLYGPTETAIWSSCAQLGSDRAVSIGRPIGNTRFYVVDEALNEVPVGVQGELLIGGDGVSRGYLDRDELTAERFVRIDNGERVYRTGDLVRWLGHGELLYVGRCDAQVKIRGHRVELGEIEARLCALAGVREAAVTLHEPVGGEALLAAYLVADGEIGDEAEWVLECKRQLARELTGYMMPSAFVVLDRLPMTPNGKIDRNALPAPELQADETIVAPRTPTEQQLLSIWQQVLDRVDLGVRQNFFAVGGHSLLATRLVLEINAAFGRQLRLADVFLHQTIAEQAVLLGDTTADLGAPQDVIASLDRDRYPLSHTQRRLHFLTQLEDGSSHYNLRVGLALDGALDHDALMAALNALVERHAILRTTYVAQGSDVEQRVNSAAPVTLERVDLSGLAPQAQDEALQALMAHEARREFDLTADSVMAGRLVALSATRHAVLLTIHHLATDGTSMTILTREFMALYDAFRQGQPNPLPALPFQYGDYAAWQQGALGEAVLGEQVGYWREALAGVPVVHGLPLDKPRPPQPDYVGAVHRQRLDGELLAGLTELAQRHGCTMFLVVKALFSVLLGKYAGSRDVVIGVPAAGRNQPGTAALVGFFANTLVFRHQLAWEQDFASLLEAHKAQAASVFRHQDVPFELLVETLQVERNLSHHPLIQVFLAFQNYEQESLVLDGLRVEPLAANTHNIRFDLELTVQSRGDALELQWGFATALFDRATVERLARGFQTLARAAVADSRRSLSSLSAMSDADREQLAAWNATDRDYGDLSLPAQIAEQARRTPEAIAVDDGERRLDYRSLLSRADGLAQMLRAKGVGPGSLVGVYLPRTVDMVVGLLGIHRAGAAYVPLDPSYPAARLAYIAEDSGLQLVVTERSLRASLTELSETVGAIYIDEVGEHDGGLQATTIDGADLAYVIYTSGSTGRPKGVMVEHRQLSNFRASMQECLGLDRGVWLAVTAYSFDISILELLCPLAQGFTVVIGDHQRHAEPGHSFAALMTRHDVTHLQCTPSLLRMYMELPEFCDALAGLQLLMVGGEACPAPLVERLERHTQAKIINLYGPTETAIWSSYAQLGSDRAVSIGRPIGNTRFYVVDEALNEVPVGVQGELLISGDGVSRGYLGRDELTAERFVRLSNGERVYRTGDLVRWLSHGELLYVGRCDAQVKIRGHRVELGEIEARLCALAGVREAAVTLHEPAGGEALLAAYLVAGGEIGDEAAWVLECKRQLARELTGYMMPSAFVVLDRLPMTPNGKIDRNALPAPQSRHFYRQSHVAAETELEMRLEALWRSLLGREEISVTVGFFEAGGHSLLATRLVSGIRDEFEVEVSLREVFEHRSIREQAVLIATKPATSAARVRAVERPEKLPLSYAQKRIWFVAGDGRADSSYNIALGLSLTGWLDRAALTRAVADLFARHEILRTTYHADADGLWQRIQPDAVASISQVDWSGLDPSQRSSELDRALAEEGAKPFDLSRDPMLRTTLIALGDEEHVLILTLHHIAADGWSMDVLVEEFGALYAAHSQGQPASLPALPAQYADYALWQQAQVKTLADGLDYWSQQLASAPELTTLPSDRPRPAQMSAQGANHRSELPPELMQRVRAFCQARDVTTFMLLESVLALLVGRYGDQRDVVIGTPVAGRLQREVEPLVGCFVNNLALRTRLAPSMRFDELLVNTRSTVIDAYGQQAVPFDQVVERLQLERSLSHSPLFQILFTLQNTAQRRLELPDLTVTALPYAADTTKYDLELTAWEHEGAMRLSWQYATALFDAASVEALSAHFETLLSAALDAPETPVYRLPMQTAAERASWQAWNRSGKDYPRDRSVHSLFEAQVRRTPDDIAATDGHRELSYAELDAWANRAAHALREQGVGPDSVVGLHVGRSLEQVVGVLAILKAGGAYLPLEPEHPDARLAYMCNDSGVRTILSIGELAERCAGWSEWALRLDDEEALSAYPTQSPAGDGFAPQHLAYVIYTSGSTGQPKGVLVPHGGVVNYLDHAQSYLQPHHRGAVMGTPLSFDATVTTLFAPLLAGKRLIVLPSEAGALFAGLSHYLFDDGHDWLFKLTPAHLDGLYANYPAHTGPSERRHCLVIGGEQLTTATVAKWQRDRLPNAEYVNEYGPTETVVGCSIYTVRNENDLKRCGHAVAIGRPIQNTRLYVLNELDEPVPAGAVGELCIGGDGVTRGYQNLDALTASRFREHRFGQGAAERLYHSGDLVRCGHDGELEYLGRRDEQVKLRGYRIELGEIEAQLKRDARISDAAAAIQGDGNDRRLVAFVASNEAETAHAALVDELQQALRESLAEFMRPSAIAVLASLPLTANGKVDRAALPSLGGAVAAAYRAPETETERVLATLWQELLERSEPVGAEDNFFRLGGHSLLATRMIVQINQRYGLDLSVKDAFERQSLAALAEWIGQRRSDARPVAGAIVARTEAGPAPLSYAQQRLWFIDRLSGNSRQYNIAMPIAIQGRLDADALTAALRTIVQRHEVLRTVYREDATGTVLQHALPLEHLALSGYLDLRACEDSERQTRLAEQVRAAADHAFDLSRDPMLRATLIALGDEEHVLILTLHHIAADGWSMDVLVEEFGALYAAHSQGQPASLPALPVQYADYALWQQAQVKTLADGLDYWSQQLASAPELTTLPSDRPRPAQMSAQGANHRSELSPELMQRVRVFCQARDVTPFMLLESVLALLVGRYGDQRDVVIGTPVAGRLQREVEPLVGCFVNNLALRTKLAPSMRFDELLANTRSTVIDAYGQQAVPFDQVVERLQLERSLSHSPLFQILFTLQNTAQRRLELPELRVTALPYAADTTKYDLELTAWEHEGAMRLSWQYATALFDAATVEALSAHFETLLSAALDAPETPVYRLPMQTAAERASWQAWNRSGRDYPRDRSVHSLFEAQVRRTPDDIAATDGKRELSYAELDAWANRAAHALREQGVGPDSVVGLHVGRSLEQVVGVLAILKAGGAYLPLEPEHPDARLAYMCSDSGVQSILSVGSLVERCSAWSGQILRLDDEAALASYPSSTPEAADLTPQHLAYVIYTSGSTGQPKGVLVPHGGVVNYLDHAQTYLQPHHRGSVMGTPLSFDATVTALFAPLLAGKRLIVLPSEAGALFAGLSHYLFDDGRDWLFKLTPAHLDGLYANYPAHTGASEHRHCLVIGGEQLTTATVAKWQRDRLPNAEYVNEYGPTETVVGCSIYTVRNENDLKRCGHAVAIGRPIQNTRLYVLNELDEPVPAGAVGELCIGGDGVTRGYQNLDALTASRFREHRFGEGVIERLYHSGDLVRCGHDGELEYLGRRDEQVKLRGYRIELGEIESQLKRDARVSDAAAAIQGEGNDRRLVAFVASSEAETAHAALVDELQQALRQSLAEFMRPSAIAVLASLPLTANGKVDRAALPSLGGAVAAAYRAPETETERVLATLWQELLERSEPVGAEDNFFRLGGHSLLATRMVLAINQRWADAVQLKDIFEQQSLAGLALHIDVKRVSASAAQPDGANGGAVYEEMEW</sequence>
<dbReference type="Proteomes" id="UP000218824">
    <property type="component" value="Chromosome"/>
</dbReference>
<comment type="cofactor">
    <cofactor evidence="1">
        <name>pantetheine 4'-phosphate</name>
        <dbReference type="ChEBI" id="CHEBI:47942"/>
    </cofactor>
</comment>
<dbReference type="Pfam" id="PF13193">
    <property type="entry name" value="AMP-binding_C"/>
    <property type="match status" value="4"/>
</dbReference>
<dbReference type="InterPro" id="IPR044894">
    <property type="entry name" value="TubC_N_sf"/>
</dbReference>
<dbReference type="Gene3D" id="2.30.38.10">
    <property type="entry name" value="Luciferase, Domain 3"/>
    <property type="match status" value="4"/>
</dbReference>
<dbReference type="InterPro" id="IPR009081">
    <property type="entry name" value="PP-bd_ACP"/>
</dbReference>
<dbReference type="Gene3D" id="3.40.50.1820">
    <property type="entry name" value="alpha/beta hydrolase"/>
    <property type="match status" value="1"/>
</dbReference>
<dbReference type="Gene3D" id="3.30.559.10">
    <property type="entry name" value="Chloramphenicol acetyltransferase-like domain"/>
    <property type="match status" value="4"/>
</dbReference>
<dbReference type="GeneID" id="83065826"/>
<name>A0AAU9AMB2_LYSEN</name>
<dbReference type="PROSITE" id="PS50075">
    <property type="entry name" value="CARRIER"/>
    <property type="match status" value="4"/>
</dbReference>
<feature type="region of interest" description="Disordered" evidence="5">
    <location>
        <begin position="2373"/>
        <end position="2396"/>
    </location>
</feature>
<dbReference type="Gene3D" id="3.30.300.30">
    <property type="match status" value="4"/>
</dbReference>
<dbReference type="PANTHER" id="PTHR45527:SF1">
    <property type="entry name" value="FATTY ACID SYNTHASE"/>
    <property type="match status" value="1"/>
</dbReference>
<dbReference type="Gene3D" id="3.30.559.30">
    <property type="entry name" value="Nonribosomal peptide synthetase, condensation domain"/>
    <property type="match status" value="4"/>
</dbReference>
<dbReference type="InterPro" id="IPR025110">
    <property type="entry name" value="AMP-bd_C"/>
</dbReference>
<feature type="domain" description="Carrier" evidence="6">
    <location>
        <begin position="3144"/>
        <end position="3220"/>
    </location>
</feature>
<dbReference type="InterPro" id="IPR045851">
    <property type="entry name" value="AMP-bd_C_sf"/>
</dbReference>
<dbReference type="PANTHER" id="PTHR45527">
    <property type="entry name" value="NONRIBOSOMAL PEPTIDE SYNTHETASE"/>
    <property type="match status" value="1"/>
</dbReference>
<dbReference type="FunFam" id="1.10.1200.10:FF:000005">
    <property type="entry name" value="Nonribosomal peptide synthetase 1"/>
    <property type="match status" value="2"/>
</dbReference>
<evidence type="ECO:0000256" key="4">
    <source>
        <dbReference type="ARBA" id="ARBA00022553"/>
    </source>
</evidence>
<protein>
    <submittedName>
        <fullName evidence="7">Non-ribosomal peptide synthetase</fullName>
    </submittedName>
</protein>
<accession>A0AAU9AMB2</accession>
<dbReference type="Gene3D" id="1.10.1200.10">
    <property type="entry name" value="ACP-like"/>
    <property type="match status" value="3"/>
</dbReference>
<dbReference type="InterPro" id="IPR006162">
    <property type="entry name" value="Ppantetheine_attach_site"/>
</dbReference>
<dbReference type="EMBL" id="AP014940">
    <property type="protein sequence ID" value="BAV99524.1"/>
    <property type="molecule type" value="Genomic_DNA"/>
</dbReference>
<feature type="domain" description="Carrier" evidence="6">
    <location>
        <begin position="2081"/>
        <end position="2156"/>
    </location>
</feature>
<evidence type="ECO:0000259" key="6">
    <source>
        <dbReference type="PROSITE" id="PS50075"/>
    </source>
</evidence>
<dbReference type="InterPro" id="IPR020845">
    <property type="entry name" value="AMP-binding_CS"/>
</dbReference>
<dbReference type="GO" id="GO:0044550">
    <property type="term" value="P:secondary metabolite biosynthetic process"/>
    <property type="evidence" value="ECO:0007669"/>
    <property type="project" value="UniProtKB-ARBA"/>
</dbReference>